<reference evidence="2 3" key="1">
    <citation type="submission" date="2016-11" db="EMBL/GenBank/DDBJ databases">
        <authorList>
            <person name="Jaros S."/>
            <person name="Januszkiewicz K."/>
            <person name="Wedrychowicz H."/>
        </authorList>
    </citation>
    <scope>NUCLEOTIDE SEQUENCE [LARGE SCALE GENOMIC DNA]</scope>
    <source>
        <strain evidence="2 3">BPI-34</strain>
    </source>
</reference>
<dbReference type="RefSeq" id="WP_073043061.1">
    <property type="nucleotide sequence ID" value="NZ_FOLF01000002.1"/>
</dbReference>
<proteinExistence type="predicted"/>
<dbReference type="Proteomes" id="UP000184280">
    <property type="component" value="Unassembled WGS sequence"/>
</dbReference>
<feature type="domain" description="DUF4842" evidence="1">
    <location>
        <begin position="795"/>
        <end position="835"/>
    </location>
</feature>
<dbReference type="EMBL" id="FRCJ01000001">
    <property type="protein sequence ID" value="SHL84018.1"/>
    <property type="molecule type" value="Genomic_DNA"/>
</dbReference>
<dbReference type="Pfam" id="PF16130">
    <property type="entry name" value="DUF4842"/>
    <property type="match status" value="1"/>
</dbReference>
<dbReference type="AlphaFoldDB" id="A0A1M7DXE1"/>
<evidence type="ECO:0000313" key="3">
    <source>
        <dbReference type="Proteomes" id="UP000184280"/>
    </source>
</evidence>
<evidence type="ECO:0000313" key="2">
    <source>
        <dbReference type="EMBL" id="SHL84018.1"/>
    </source>
</evidence>
<gene>
    <name evidence="2" type="ORF">SAMN04488494_0877</name>
</gene>
<protein>
    <recommendedName>
        <fullName evidence="1">DUF4842 domain-containing protein</fullName>
    </recommendedName>
</protein>
<name>A0A1M7DXE1_XYLRU</name>
<evidence type="ECO:0000259" key="1">
    <source>
        <dbReference type="Pfam" id="PF16130"/>
    </source>
</evidence>
<dbReference type="PROSITE" id="PS51257">
    <property type="entry name" value="PROKAR_LIPOPROTEIN"/>
    <property type="match status" value="1"/>
</dbReference>
<dbReference type="OrthoDB" id="1204817at2"/>
<sequence>MRKISIYALLSILSLGSCTKEFVYNDANDIKENAEQIFGLIDPNQDWRTTTSGTVSITADADLADIAKVQILTESPFFNGNSVILAEAEATAGQTVTLNYDAPRGAETVIAACTDDKGHYFIKAIDLSTKQVSFATKTAQTRAATRTAEAGIGVSNLTLDGSNVTRSLNANREIYAELGTNSGNSYMTNFTTSKNIAPWENNNWKNEAQWQLTSTSSISGGWNVVEGTVVRDISSSNPMLEDEATTLKAIFDKYLSHKTNSDKSRVNNLVYIREGSALRFFDNHLTSDGNPITLIPVNMASTEIDCSTLYYYYYNPSDVPSGTSLTDYVKKLPKFKAIPCEHTNTNKGVNREDFFRVHEYLLPYYGDFMPTTQTFYPQNNVYRIRNVGKTSKNQKNYLTYFDSNNHNAERLANAYEASDSKFLNQLWQVFDIGNGRYLLYNIGGKKFLTNVGKYIEDGNNWEFFFTDYLPFVKEIPYTISINADETRRIKCVNTPTTFVGATNNSSNPRIASNKTTNDGEFINWAFEAYNFTGNIDALESVTLEADPTDHAAISDCIPSGYRVGFMLSKIYNPNLLQNYLKEAKNGCLYGYGEMNTTINNFPDHFSSAVTNPKYGMEPNDPRIAMFNANNKTFLAFEDGADTNYSDMIIELGGNSGSFFDDPQEVEEQAYTMCFEDRPNVADYDMNDVVLRCTRVSSTELELSLIATGANDPVLISGIVGDYVSGTELKNKEVHGLFGVETSTFVNTVTSDEVLPSVSCVYRVDASTSIKQFLSNIYITNNGQGGRTIGLPATGEAPFALIMPGNFNYPQEKISIATAYTTFRNWVNNANNYGNWPEFFESTKIYTNPYNRE</sequence>
<dbReference type="InterPro" id="IPR032295">
    <property type="entry name" value="DUF4842"/>
</dbReference>
<organism evidence="2 3">
    <name type="scientific">Xylanibacter ruminicola</name>
    <name type="common">Prevotella ruminicola</name>
    <dbReference type="NCBI Taxonomy" id="839"/>
    <lineage>
        <taxon>Bacteria</taxon>
        <taxon>Pseudomonadati</taxon>
        <taxon>Bacteroidota</taxon>
        <taxon>Bacteroidia</taxon>
        <taxon>Bacteroidales</taxon>
        <taxon>Prevotellaceae</taxon>
        <taxon>Xylanibacter</taxon>
    </lineage>
</organism>
<accession>A0A1M7DXE1</accession>